<sequence length="891" mass="97276">MEEQLPKRRKKTQKAERAKRGQRIADIKERAARGLAQLAAALKIAAVLLLLFTVFVIASLYTSWTGNFGAKIAALLLTKVGGAVIIPLLFLLYALSSSLLSRGRENFYRHLCSSTAIFLLLSLLFGLNFLTADEGEARLCWNSAGSFGALFSLLIYRTTGVVGTFIIGALLLYLILFAYNIHILSYIKLPKLPLLKLPEFKLALPRLRKGDAPSYSDADIADGAEAEEAESAENENEEDAGAEAPYGKEAPNISEFEEGDYFAYGEEKPEGFCERGSEGYDNYRHEEGRPRARYRITKVPDSSGTEYKFTREPGEEAEADVYAAWGGKPKPEASVFERRAAACGAAETLEGMPPAGRAEEGFDDLEIDYNDLESVRRAEESEAAREGASNTPAVVQDPSFNYGDEGGRRIRQGIFPPPIEIFGPAESRDGEMDEERAAPLGGKIVSTLAQFGIESHLAEILVGPTVIQFRIQLAPGVKVSKVAALSNDIALSMAVSSLRIEAPIPGKPYVGIEIPNPKRRGIPLRTVVEADAFAETKLSLPLPFGVAVNGDPVVVGLEELPHLLVAGTTGSGKSVFINSCIVGLCSKRTPEELRMILVDPKRVEMAVYDRLPHLLTPPVTDPKKAVQALAWLIREMEKRYTTFAKLRVRNLEGYNERVLPKDRIYHIVIVVDELADLMMTAPKEVEEYICRLAQMARATGIHLMLATQRPSVNIITGLIKANIPARVAFTLPSNADSRTIIDCAGAEKLLGKGDMLFSSTKHPKPLRVQSPWIADQILADWLAYMTNTFGEPEFIKIEDQGNGASGGNGGDYDDELLQEALETVMSTGIASASGLQRRLRVGFSRASRLIDMMEQLGIVGAADGARPREILVDEETAKELLEDAESGGSDE</sequence>
<evidence type="ECO:0000256" key="6">
    <source>
        <dbReference type="ARBA" id="ARBA00022741"/>
    </source>
</evidence>
<dbReference type="Proteomes" id="UP000027665">
    <property type="component" value="Unassembled WGS sequence"/>
</dbReference>
<dbReference type="PANTHER" id="PTHR22683:SF41">
    <property type="entry name" value="DNA TRANSLOCASE FTSK"/>
    <property type="match status" value="1"/>
</dbReference>
<dbReference type="SUPFAM" id="SSF52540">
    <property type="entry name" value="P-loop containing nucleoside triphosphate hydrolases"/>
    <property type="match status" value="1"/>
</dbReference>
<dbReference type="InterPro" id="IPR036390">
    <property type="entry name" value="WH_DNA-bd_sf"/>
</dbReference>
<feature type="transmembrane region" description="Helical" evidence="15">
    <location>
        <begin position="38"/>
        <end position="60"/>
    </location>
</feature>
<dbReference type="Gene3D" id="3.30.980.40">
    <property type="match status" value="1"/>
</dbReference>
<protein>
    <submittedName>
        <fullName evidence="17">Cell division protein FtsK</fullName>
    </submittedName>
</protein>
<dbReference type="InterPro" id="IPR027417">
    <property type="entry name" value="P-loop_NTPase"/>
</dbReference>
<proteinExistence type="inferred from homology"/>
<dbReference type="Pfam" id="PF17854">
    <property type="entry name" value="FtsK_alpha"/>
    <property type="match status" value="1"/>
</dbReference>
<organism evidence="17 18">
    <name type="scientific">Synergistes jonesii</name>
    <dbReference type="NCBI Taxonomy" id="2754"/>
    <lineage>
        <taxon>Bacteria</taxon>
        <taxon>Thermotogati</taxon>
        <taxon>Synergistota</taxon>
        <taxon>Synergistia</taxon>
        <taxon>Synergistales</taxon>
        <taxon>Synergistaceae</taxon>
        <taxon>Synergistes</taxon>
    </lineage>
</organism>
<keyword evidence="12" id="KW-0131">Cell cycle</keyword>
<feature type="binding site" evidence="13">
    <location>
        <begin position="567"/>
        <end position="574"/>
    </location>
    <ligand>
        <name>ATP</name>
        <dbReference type="ChEBI" id="CHEBI:30616"/>
    </ligand>
</feature>
<keyword evidence="10" id="KW-0238">DNA-binding</keyword>
<dbReference type="PROSITE" id="PS50901">
    <property type="entry name" value="FTSK"/>
    <property type="match status" value="1"/>
</dbReference>
<comment type="similarity">
    <text evidence="2">Belongs to the FtsK/SpoIIIE/SftA family.</text>
</comment>
<dbReference type="STRING" id="2754.EH55_10910"/>
<evidence type="ECO:0000259" key="16">
    <source>
        <dbReference type="PROSITE" id="PS50901"/>
    </source>
</evidence>
<feature type="transmembrane region" description="Helical" evidence="15">
    <location>
        <begin position="163"/>
        <end position="187"/>
    </location>
</feature>
<evidence type="ECO:0000256" key="3">
    <source>
        <dbReference type="ARBA" id="ARBA00022475"/>
    </source>
</evidence>
<evidence type="ECO:0000256" key="8">
    <source>
        <dbReference type="ARBA" id="ARBA00022840"/>
    </source>
</evidence>
<evidence type="ECO:0000256" key="7">
    <source>
        <dbReference type="ARBA" id="ARBA00022829"/>
    </source>
</evidence>
<dbReference type="SMART" id="SM00843">
    <property type="entry name" value="Ftsk_gamma"/>
    <property type="match status" value="1"/>
</dbReference>
<dbReference type="CDD" id="cd01127">
    <property type="entry name" value="TrwB_TraG_TraD_VirD4"/>
    <property type="match status" value="1"/>
</dbReference>
<dbReference type="InterPro" id="IPR025199">
    <property type="entry name" value="FtsK_4TM"/>
</dbReference>
<dbReference type="InterPro" id="IPR036388">
    <property type="entry name" value="WH-like_DNA-bd_sf"/>
</dbReference>
<dbReference type="OrthoDB" id="9807790at2"/>
<keyword evidence="18" id="KW-1185">Reference proteome</keyword>
<evidence type="ECO:0000256" key="2">
    <source>
        <dbReference type="ARBA" id="ARBA00006474"/>
    </source>
</evidence>
<comment type="subcellular location">
    <subcellularLocation>
        <location evidence="1">Cell membrane</location>
        <topology evidence="1">Multi-pass membrane protein</topology>
    </subcellularLocation>
</comment>
<feature type="domain" description="FtsK" evidence="16">
    <location>
        <begin position="550"/>
        <end position="738"/>
    </location>
</feature>
<keyword evidence="9 15" id="KW-1133">Transmembrane helix</keyword>
<dbReference type="Pfam" id="PF13491">
    <property type="entry name" value="FtsK_4TM"/>
    <property type="match status" value="1"/>
</dbReference>
<dbReference type="InterPro" id="IPR041027">
    <property type="entry name" value="FtsK_alpha"/>
</dbReference>
<keyword evidence="11 15" id="KW-0472">Membrane</keyword>
<dbReference type="Gene3D" id="3.40.50.300">
    <property type="entry name" value="P-loop containing nucleotide triphosphate hydrolases"/>
    <property type="match status" value="1"/>
</dbReference>
<evidence type="ECO:0000313" key="18">
    <source>
        <dbReference type="Proteomes" id="UP000027665"/>
    </source>
</evidence>
<dbReference type="eggNOG" id="COG1674">
    <property type="taxonomic scope" value="Bacteria"/>
</dbReference>
<dbReference type="Gene3D" id="1.10.10.10">
    <property type="entry name" value="Winged helix-like DNA-binding domain superfamily/Winged helix DNA-binding domain"/>
    <property type="match status" value="1"/>
</dbReference>
<feature type="region of interest" description="Disordered" evidence="14">
    <location>
        <begin position="376"/>
        <end position="401"/>
    </location>
</feature>
<evidence type="ECO:0000256" key="13">
    <source>
        <dbReference type="PROSITE-ProRule" id="PRU00289"/>
    </source>
</evidence>
<dbReference type="GO" id="GO:0005886">
    <property type="term" value="C:plasma membrane"/>
    <property type="evidence" value="ECO:0007669"/>
    <property type="project" value="UniProtKB-SubCell"/>
</dbReference>
<keyword evidence="8 13" id="KW-0067">ATP-binding</keyword>
<evidence type="ECO:0000256" key="1">
    <source>
        <dbReference type="ARBA" id="ARBA00004651"/>
    </source>
</evidence>
<accession>A0A073J0X8</accession>
<evidence type="ECO:0000256" key="14">
    <source>
        <dbReference type="SAM" id="MobiDB-lite"/>
    </source>
</evidence>
<feature type="region of interest" description="Disordered" evidence="14">
    <location>
        <begin position="224"/>
        <end position="250"/>
    </location>
</feature>
<dbReference type="GO" id="GO:0003677">
    <property type="term" value="F:DNA binding"/>
    <property type="evidence" value="ECO:0007669"/>
    <property type="project" value="UniProtKB-KW"/>
</dbReference>
<dbReference type="RefSeq" id="WP_141730563.1">
    <property type="nucleotide sequence ID" value="NZ_JMKI01000051.1"/>
</dbReference>
<dbReference type="GO" id="GO:0005524">
    <property type="term" value="F:ATP binding"/>
    <property type="evidence" value="ECO:0007669"/>
    <property type="project" value="UniProtKB-UniRule"/>
</dbReference>
<feature type="compositionally biased region" description="Basic and acidic residues" evidence="14">
    <location>
        <begin position="376"/>
        <end position="385"/>
    </location>
</feature>
<keyword evidence="3" id="KW-1003">Cell membrane</keyword>
<dbReference type="InterPro" id="IPR018541">
    <property type="entry name" value="Ftsk_gamma"/>
</dbReference>
<evidence type="ECO:0000256" key="12">
    <source>
        <dbReference type="ARBA" id="ARBA00023306"/>
    </source>
</evidence>
<evidence type="ECO:0000313" key="17">
    <source>
        <dbReference type="EMBL" id="KEJ91347.1"/>
    </source>
</evidence>
<dbReference type="AlphaFoldDB" id="A0A073J0X8"/>
<dbReference type="EMBL" id="JMKI01000051">
    <property type="protein sequence ID" value="KEJ91347.1"/>
    <property type="molecule type" value="Genomic_DNA"/>
</dbReference>
<dbReference type="GO" id="GO:0007059">
    <property type="term" value="P:chromosome segregation"/>
    <property type="evidence" value="ECO:0007669"/>
    <property type="project" value="UniProtKB-KW"/>
</dbReference>
<feature type="transmembrane region" description="Helical" evidence="15">
    <location>
        <begin position="139"/>
        <end position="156"/>
    </location>
</feature>
<keyword evidence="4 17" id="KW-0132">Cell division</keyword>
<dbReference type="Pfam" id="PF01580">
    <property type="entry name" value="FtsK_SpoIIIE"/>
    <property type="match status" value="1"/>
</dbReference>
<evidence type="ECO:0000256" key="4">
    <source>
        <dbReference type="ARBA" id="ARBA00022618"/>
    </source>
</evidence>
<feature type="compositionally biased region" description="Acidic residues" evidence="14">
    <location>
        <begin position="224"/>
        <end position="241"/>
    </location>
</feature>
<evidence type="ECO:0000256" key="11">
    <source>
        <dbReference type="ARBA" id="ARBA00023136"/>
    </source>
</evidence>
<evidence type="ECO:0000256" key="15">
    <source>
        <dbReference type="SAM" id="Phobius"/>
    </source>
</evidence>
<dbReference type="GeneID" id="90984890"/>
<dbReference type="SUPFAM" id="SSF46785">
    <property type="entry name" value="Winged helix' DNA-binding domain"/>
    <property type="match status" value="1"/>
</dbReference>
<feature type="transmembrane region" description="Helical" evidence="15">
    <location>
        <begin position="72"/>
        <end position="95"/>
    </location>
</feature>
<feature type="transmembrane region" description="Helical" evidence="15">
    <location>
        <begin position="107"/>
        <end position="127"/>
    </location>
</feature>
<comment type="caution">
    <text evidence="17">The sequence shown here is derived from an EMBL/GenBank/DDBJ whole genome shotgun (WGS) entry which is preliminary data.</text>
</comment>
<dbReference type="InterPro" id="IPR050206">
    <property type="entry name" value="FtsK/SpoIIIE/SftA"/>
</dbReference>
<reference evidence="17 18" key="1">
    <citation type="submission" date="2014-04" db="EMBL/GenBank/DDBJ databases">
        <title>Draft Genome Sequence of Synergistes jonesii.</title>
        <authorList>
            <person name="Coil D.A."/>
            <person name="Eisen J.A."/>
            <person name="Holland-Moritz H.E."/>
        </authorList>
    </citation>
    <scope>NUCLEOTIDE SEQUENCE [LARGE SCALE GENOMIC DNA]</scope>
    <source>
        <strain evidence="17 18">78-1</strain>
    </source>
</reference>
<evidence type="ECO:0000256" key="5">
    <source>
        <dbReference type="ARBA" id="ARBA00022692"/>
    </source>
</evidence>
<dbReference type="InterPro" id="IPR002543">
    <property type="entry name" value="FtsK_dom"/>
</dbReference>
<evidence type="ECO:0000256" key="10">
    <source>
        <dbReference type="ARBA" id="ARBA00023125"/>
    </source>
</evidence>
<gene>
    <name evidence="17" type="ORF">EH55_10910</name>
</gene>
<dbReference type="Pfam" id="PF09397">
    <property type="entry name" value="FtsK_gamma"/>
    <property type="match status" value="1"/>
</dbReference>
<keyword evidence="6 13" id="KW-0547">Nucleotide-binding</keyword>
<dbReference type="PANTHER" id="PTHR22683">
    <property type="entry name" value="SPORULATION PROTEIN RELATED"/>
    <property type="match status" value="1"/>
</dbReference>
<dbReference type="GO" id="GO:0051301">
    <property type="term" value="P:cell division"/>
    <property type="evidence" value="ECO:0007669"/>
    <property type="project" value="UniProtKB-KW"/>
</dbReference>
<evidence type="ECO:0000256" key="9">
    <source>
        <dbReference type="ARBA" id="ARBA00022989"/>
    </source>
</evidence>
<keyword evidence="7" id="KW-0159">Chromosome partition</keyword>
<keyword evidence="5 15" id="KW-0812">Transmembrane</keyword>
<name>A0A073J0X8_9BACT</name>